<name>A0A0C3IRH9_PISTI</name>
<accession>A0A0C3IRH9</accession>
<proteinExistence type="predicted"/>
<dbReference type="AlphaFoldDB" id="A0A0C3IRH9"/>
<protein>
    <submittedName>
        <fullName evidence="1">Uncharacterized protein</fullName>
    </submittedName>
</protein>
<evidence type="ECO:0000313" key="1">
    <source>
        <dbReference type="EMBL" id="KIN99527.1"/>
    </source>
</evidence>
<sequence length="106" mass="11694">VEFTLLWLHIKAVKLKLAEYLSDMLLMGFLISRVDNHTDIQHVCEDGIHKVLEGGQGIGEAKGHYQPLIESILSPKGGLPFIAQGNLDKMVSMPKINLSIDLGSAW</sequence>
<feature type="non-terminal residue" evidence="1">
    <location>
        <position position="1"/>
    </location>
</feature>
<organism evidence="1 2">
    <name type="scientific">Pisolithus tinctorius Marx 270</name>
    <dbReference type="NCBI Taxonomy" id="870435"/>
    <lineage>
        <taxon>Eukaryota</taxon>
        <taxon>Fungi</taxon>
        <taxon>Dikarya</taxon>
        <taxon>Basidiomycota</taxon>
        <taxon>Agaricomycotina</taxon>
        <taxon>Agaricomycetes</taxon>
        <taxon>Agaricomycetidae</taxon>
        <taxon>Boletales</taxon>
        <taxon>Sclerodermatineae</taxon>
        <taxon>Pisolithaceae</taxon>
        <taxon>Pisolithus</taxon>
    </lineage>
</organism>
<evidence type="ECO:0000313" key="2">
    <source>
        <dbReference type="Proteomes" id="UP000054217"/>
    </source>
</evidence>
<dbReference type="Proteomes" id="UP000054217">
    <property type="component" value="Unassembled WGS sequence"/>
</dbReference>
<dbReference type="InParanoid" id="A0A0C3IRH9"/>
<gene>
    <name evidence="1" type="ORF">M404DRAFT_154921</name>
</gene>
<dbReference type="HOGENOM" id="CLU_143913_0_0_1"/>
<reference evidence="1 2" key="1">
    <citation type="submission" date="2014-04" db="EMBL/GenBank/DDBJ databases">
        <authorList>
            <consortium name="DOE Joint Genome Institute"/>
            <person name="Kuo A."/>
            <person name="Kohler A."/>
            <person name="Costa M.D."/>
            <person name="Nagy L.G."/>
            <person name="Floudas D."/>
            <person name="Copeland A."/>
            <person name="Barry K.W."/>
            <person name="Cichocki N."/>
            <person name="Veneault-Fourrey C."/>
            <person name="LaButti K."/>
            <person name="Lindquist E.A."/>
            <person name="Lipzen A."/>
            <person name="Lundell T."/>
            <person name="Morin E."/>
            <person name="Murat C."/>
            <person name="Sun H."/>
            <person name="Tunlid A."/>
            <person name="Henrissat B."/>
            <person name="Grigoriev I.V."/>
            <person name="Hibbett D.S."/>
            <person name="Martin F."/>
            <person name="Nordberg H.P."/>
            <person name="Cantor M.N."/>
            <person name="Hua S.X."/>
        </authorList>
    </citation>
    <scope>NUCLEOTIDE SEQUENCE [LARGE SCALE GENOMIC DNA]</scope>
    <source>
        <strain evidence="1 2">Marx 270</strain>
    </source>
</reference>
<keyword evidence="2" id="KW-1185">Reference proteome</keyword>
<reference evidence="2" key="2">
    <citation type="submission" date="2015-01" db="EMBL/GenBank/DDBJ databases">
        <title>Evolutionary Origins and Diversification of the Mycorrhizal Mutualists.</title>
        <authorList>
            <consortium name="DOE Joint Genome Institute"/>
            <consortium name="Mycorrhizal Genomics Consortium"/>
            <person name="Kohler A."/>
            <person name="Kuo A."/>
            <person name="Nagy L.G."/>
            <person name="Floudas D."/>
            <person name="Copeland A."/>
            <person name="Barry K.W."/>
            <person name="Cichocki N."/>
            <person name="Veneault-Fourrey C."/>
            <person name="LaButti K."/>
            <person name="Lindquist E.A."/>
            <person name="Lipzen A."/>
            <person name="Lundell T."/>
            <person name="Morin E."/>
            <person name="Murat C."/>
            <person name="Riley R."/>
            <person name="Ohm R."/>
            <person name="Sun H."/>
            <person name="Tunlid A."/>
            <person name="Henrissat B."/>
            <person name="Grigoriev I.V."/>
            <person name="Hibbett D.S."/>
            <person name="Martin F."/>
        </authorList>
    </citation>
    <scope>NUCLEOTIDE SEQUENCE [LARGE SCALE GENOMIC DNA]</scope>
    <source>
        <strain evidence="2">Marx 270</strain>
    </source>
</reference>
<dbReference type="OrthoDB" id="3046524at2759"/>
<dbReference type="EMBL" id="KN832004">
    <property type="protein sequence ID" value="KIN99527.1"/>
    <property type="molecule type" value="Genomic_DNA"/>
</dbReference>